<reference evidence="2" key="1">
    <citation type="submission" date="2015-09" db="EMBL/GenBank/DDBJ databases">
        <authorList>
            <person name="Graham D.E."/>
            <person name="Mahan K.M."/>
            <person name="Klingeman D.M."/>
            <person name="Fida T."/>
            <person name="Giannone R.J."/>
            <person name="Hettich R.L."/>
            <person name="Parry R.J."/>
            <person name="Spain J.C."/>
        </authorList>
    </citation>
    <scope>NUCLEOTIDE SEQUENCE [LARGE SCALE GENOMIC DNA]</scope>
    <source>
        <strain evidence="2">JCM 4701</strain>
    </source>
</reference>
<dbReference type="Proteomes" id="UP000236047">
    <property type="component" value="Unassembled WGS sequence"/>
</dbReference>
<accession>A0A2N8P7T0</accession>
<evidence type="ECO:0000313" key="2">
    <source>
        <dbReference type="Proteomes" id="UP000236047"/>
    </source>
</evidence>
<dbReference type="InterPro" id="IPR046267">
    <property type="entry name" value="DUF6300"/>
</dbReference>
<proteinExistence type="predicted"/>
<organism evidence="1 2">
    <name type="scientific">Streptomyces noursei</name>
    <name type="common">Streptomyces albulus</name>
    <dbReference type="NCBI Taxonomy" id="1971"/>
    <lineage>
        <taxon>Bacteria</taxon>
        <taxon>Bacillati</taxon>
        <taxon>Actinomycetota</taxon>
        <taxon>Actinomycetes</taxon>
        <taxon>Kitasatosporales</taxon>
        <taxon>Streptomycetaceae</taxon>
        <taxon>Streptomyces</taxon>
    </lineage>
</organism>
<name>A0A2N8P7T0_STRNR</name>
<dbReference type="EMBL" id="LJSN01000003">
    <property type="protein sequence ID" value="PNE37040.1"/>
    <property type="molecule type" value="Genomic_DNA"/>
</dbReference>
<dbReference type="RefSeq" id="WP_102924769.1">
    <property type="nucleotide sequence ID" value="NZ_LJSN01000003.1"/>
</dbReference>
<evidence type="ECO:0000313" key="1">
    <source>
        <dbReference type="EMBL" id="PNE37040.1"/>
    </source>
</evidence>
<protein>
    <submittedName>
        <fullName evidence="1">Uncharacterized protein</fullName>
    </submittedName>
</protein>
<gene>
    <name evidence="1" type="ORF">AOB60_21735</name>
</gene>
<dbReference type="Pfam" id="PF19817">
    <property type="entry name" value="DUF6300"/>
    <property type="match status" value="1"/>
</dbReference>
<dbReference type="AlphaFoldDB" id="A0A2N8P7T0"/>
<sequence length="119" mass="12625">MTSTTDHVHLVDVRTAALPPCQRCGAAVLLSARYRHSWENRAGAAVTGFKETALCPTCDAEDPAAAGLLALLGQVRHLDAAHLTALGELVPAWLGAIRHRTPDPAELAAEEALWRAGEL</sequence>
<keyword evidence="2" id="KW-1185">Reference proteome</keyword>
<comment type="caution">
    <text evidence="1">The sequence shown here is derived from an EMBL/GenBank/DDBJ whole genome shotgun (WGS) entry which is preliminary data.</text>
</comment>